<dbReference type="InterPro" id="IPR013096">
    <property type="entry name" value="Cupin_2"/>
</dbReference>
<dbReference type="Gene3D" id="2.60.120.10">
    <property type="entry name" value="Jelly Rolls"/>
    <property type="match status" value="1"/>
</dbReference>
<reference evidence="3" key="1">
    <citation type="journal article" date="2015" name="Nature">
        <title>Complex archaea that bridge the gap between prokaryotes and eukaryotes.</title>
        <authorList>
            <person name="Spang A."/>
            <person name="Saw J.H."/>
            <person name="Jorgensen S.L."/>
            <person name="Zaremba-Niedzwiedzka K."/>
            <person name="Martijn J."/>
            <person name="Lind A.E."/>
            <person name="van Eijk R."/>
            <person name="Schleper C."/>
            <person name="Guy L."/>
            <person name="Ettema T.J."/>
        </authorList>
    </citation>
    <scope>NUCLEOTIDE SEQUENCE</scope>
</reference>
<dbReference type="AlphaFoldDB" id="A0A0F9U3V2"/>
<dbReference type="Pfam" id="PF01381">
    <property type="entry name" value="HTH_3"/>
    <property type="match status" value="1"/>
</dbReference>
<dbReference type="CDD" id="cd00093">
    <property type="entry name" value="HTH_XRE"/>
    <property type="match status" value="1"/>
</dbReference>
<dbReference type="InterPro" id="IPR050807">
    <property type="entry name" value="TransReg_Diox_bact_type"/>
</dbReference>
<dbReference type="InterPro" id="IPR011051">
    <property type="entry name" value="RmlC_Cupin_sf"/>
</dbReference>
<dbReference type="SMART" id="SM00530">
    <property type="entry name" value="HTH_XRE"/>
    <property type="match status" value="1"/>
</dbReference>
<accession>A0A0F9U3V2</accession>
<gene>
    <name evidence="3" type="ORF">LCGC14_0576850</name>
</gene>
<protein>
    <recommendedName>
        <fullName evidence="2">HTH cro/C1-type domain-containing protein</fullName>
    </recommendedName>
</protein>
<feature type="domain" description="HTH cro/C1-type" evidence="2">
    <location>
        <begin position="18"/>
        <end position="72"/>
    </location>
</feature>
<dbReference type="PROSITE" id="PS50943">
    <property type="entry name" value="HTH_CROC1"/>
    <property type="match status" value="1"/>
</dbReference>
<dbReference type="SUPFAM" id="SSF47413">
    <property type="entry name" value="lambda repressor-like DNA-binding domains"/>
    <property type="match status" value="1"/>
</dbReference>
<comment type="caution">
    <text evidence="3">The sequence shown here is derived from an EMBL/GenBank/DDBJ whole genome shotgun (WGS) entry which is preliminary data.</text>
</comment>
<proteinExistence type="predicted"/>
<dbReference type="SUPFAM" id="SSF51182">
    <property type="entry name" value="RmlC-like cupins"/>
    <property type="match status" value="1"/>
</dbReference>
<name>A0A0F9U3V2_9ZZZZ</name>
<keyword evidence="1" id="KW-0238">DNA-binding</keyword>
<dbReference type="GO" id="GO:0005829">
    <property type="term" value="C:cytosol"/>
    <property type="evidence" value="ECO:0007669"/>
    <property type="project" value="TreeGrafter"/>
</dbReference>
<dbReference type="Pfam" id="PF07883">
    <property type="entry name" value="Cupin_2"/>
    <property type="match status" value="1"/>
</dbReference>
<dbReference type="EMBL" id="LAZR01000863">
    <property type="protein sequence ID" value="KKN55996.1"/>
    <property type="molecule type" value="Genomic_DNA"/>
</dbReference>
<dbReference type="PANTHER" id="PTHR46797:SF1">
    <property type="entry name" value="METHYLPHOSPHONATE SYNTHASE"/>
    <property type="match status" value="1"/>
</dbReference>
<sequence>MTQQNSSSGLNAYLGFTIKELRTQHNLTIAEVSKLVGISRGMLSKIENGLTSTSMETLEHIANALGVTLSRLFQDYNKPIESAQFVKSGKGLEVVRRGTKSGHTYHLLAYEHGPSKVFEPFLISLEEAEEFSEFQHTGIEFLYMLEGELEYIVGDETFTFQPGDSLTFNAEIPHRPGKQLKTPIRYLAIINHNNKPH</sequence>
<evidence type="ECO:0000313" key="3">
    <source>
        <dbReference type="EMBL" id="KKN55996.1"/>
    </source>
</evidence>
<evidence type="ECO:0000256" key="1">
    <source>
        <dbReference type="ARBA" id="ARBA00023125"/>
    </source>
</evidence>
<dbReference type="GO" id="GO:0003677">
    <property type="term" value="F:DNA binding"/>
    <property type="evidence" value="ECO:0007669"/>
    <property type="project" value="UniProtKB-KW"/>
</dbReference>
<organism evidence="3">
    <name type="scientific">marine sediment metagenome</name>
    <dbReference type="NCBI Taxonomy" id="412755"/>
    <lineage>
        <taxon>unclassified sequences</taxon>
        <taxon>metagenomes</taxon>
        <taxon>ecological metagenomes</taxon>
    </lineage>
</organism>
<evidence type="ECO:0000259" key="2">
    <source>
        <dbReference type="PROSITE" id="PS50943"/>
    </source>
</evidence>
<dbReference type="Gene3D" id="1.10.260.40">
    <property type="entry name" value="lambda repressor-like DNA-binding domains"/>
    <property type="match status" value="1"/>
</dbReference>
<dbReference type="GO" id="GO:0003700">
    <property type="term" value="F:DNA-binding transcription factor activity"/>
    <property type="evidence" value="ECO:0007669"/>
    <property type="project" value="TreeGrafter"/>
</dbReference>
<dbReference type="InterPro" id="IPR014710">
    <property type="entry name" value="RmlC-like_jellyroll"/>
</dbReference>
<dbReference type="PANTHER" id="PTHR46797">
    <property type="entry name" value="HTH-TYPE TRANSCRIPTIONAL REGULATOR"/>
    <property type="match status" value="1"/>
</dbReference>
<dbReference type="InterPro" id="IPR010982">
    <property type="entry name" value="Lambda_DNA-bd_dom_sf"/>
</dbReference>
<dbReference type="InterPro" id="IPR001387">
    <property type="entry name" value="Cro/C1-type_HTH"/>
</dbReference>
<dbReference type="CDD" id="cd02209">
    <property type="entry name" value="cupin_XRE_C"/>
    <property type="match status" value="1"/>
</dbReference>